<dbReference type="EMBL" id="CP138333">
    <property type="protein sequence ID" value="WZX29580.1"/>
    <property type="molecule type" value="Genomic_DNA"/>
</dbReference>
<proteinExistence type="predicted"/>
<reference evidence="2" key="1">
    <citation type="submission" date="2023-10" db="EMBL/GenBank/DDBJ databases">
        <title>Genome analysis and identification of Salinococcus sp. Bachu38 nov., a PGPR from the rhizosphere of Tamarix.</title>
        <authorList>
            <person name="Liang Z."/>
            <person name="Zhang X."/>
            <person name="Jia J."/>
            <person name="Chen X."/>
            <person name="Wang Y."/>
            <person name="Wang Q."/>
            <person name="Wang R."/>
        </authorList>
    </citation>
    <scope>NUCLEOTIDE SEQUENCE [LARGE SCALE GENOMIC DNA]</scope>
    <source>
        <strain evidence="2">Bachu38</strain>
    </source>
</reference>
<sequence length="244" mass="29395">MKIDIYKGPGGHNNHAYLNWRYSKFTKDEHTMLDTMSESYFDSSQILLDAAINNNTDKKADSIIFAILFSFNHYIELKIKAIINSYVYLDKDNKRLKEILQKEENGEQYFVPFPKGHNINELTCDLIKILKDSNLPKIEKTEKRFKYLKSYLSQLNKYQIFKDSKHLDFTRYPLNIKKDRYFYTETTDNITISLYNFKVISTKIEEELSMLYHQLLYVEELKNQKEEYLKELKREIESEYRDQY</sequence>
<dbReference type="RefSeq" id="WP_342388136.1">
    <property type="nucleotide sequence ID" value="NZ_CP138333.2"/>
</dbReference>
<organism evidence="1 2">
    <name type="scientific">Salinicoccus bachuensis</name>
    <dbReference type="NCBI Taxonomy" id="3136731"/>
    <lineage>
        <taxon>Bacteria</taxon>
        <taxon>Bacillati</taxon>
        <taxon>Bacillota</taxon>
        <taxon>Bacilli</taxon>
        <taxon>Bacillales</taxon>
        <taxon>Staphylococcaceae</taxon>
        <taxon>Salinicoccus</taxon>
    </lineage>
</organism>
<evidence type="ECO:0000313" key="2">
    <source>
        <dbReference type="Proteomes" id="UP001455384"/>
    </source>
</evidence>
<gene>
    <name evidence="1" type="ORF">RQP18_13190</name>
</gene>
<accession>A0ABZ3CI01</accession>
<evidence type="ECO:0000313" key="1">
    <source>
        <dbReference type="EMBL" id="WZX29580.1"/>
    </source>
</evidence>
<protein>
    <submittedName>
        <fullName evidence="1">Uncharacterized protein</fullName>
    </submittedName>
</protein>
<keyword evidence="2" id="KW-1185">Reference proteome</keyword>
<name>A0ABZ3CI01_9STAP</name>
<dbReference type="Proteomes" id="UP001455384">
    <property type="component" value="Chromosome"/>
</dbReference>